<organism evidence="1">
    <name type="scientific">Rhizophora mucronata</name>
    <name type="common">Asiatic mangrove</name>
    <dbReference type="NCBI Taxonomy" id="61149"/>
    <lineage>
        <taxon>Eukaryota</taxon>
        <taxon>Viridiplantae</taxon>
        <taxon>Streptophyta</taxon>
        <taxon>Embryophyta</taxon>
        <taxon>Tracheophyta</taxon>
        <taxon>Spermatophyta</taxon>
        <taxon>Magnoliopsida</taxon>
        <taxon>eudicotyledons</taxon>
        <taxon>Gunneridae</taxon>
        <taxon>Pentapetalae</taxon>
        <taxon>rosids</taxon>
        <taxon>fabids</taxon>
        <taxon>Malpighiales</taxon>
        <taxon>Rhizophoraceae</taxon>
        <taxon>Rhizophora</taxon>
    </lineage>
</organism>
<dbReference type="EMBL" id="GGEC01092787">
    <property type="protein sequence ID" value="MBX73271.1"/>
    <property type="molecule type" value="Transcribed_RNA"/>
</dbReference>
<accession>A0A2P2R258</accession>
<reference evidence="1" key="1">
    <citation type="submission" date="2018-02" db="EMBL/GenBank/DDBJ databases">
        <title>Rhizophora mucronata_Transcriptome.</title>
        <authorList>
            <person name="Meera S.P."/>
            <person name="Sreeshan A."/>
            <person name="Augustine A."/>
        </authorList>
    </citation>
    <scope>NUCLEOTIDE SEQUENCE</scope>
    <source>
        <tissue evidence="1">Leaf</tissue>
    </source>
</reference>
<evidence type="ECO:0000313" key="1">
    <source>
        <dbReference type="EMBL" id="MBX73271.1"/>
    </source>
</evidence>
<proteinExistence type="predicted"/>
<protein>
    <submittedName>
        <fullName evidence="1">Uncharacterized protein</fullName>
    </submittedName>
</protein>
<sequence length="41" mass="4811">MEVYVCLIEALLAKNLVFSSFFVSKHCIWEAFLDVYSCFIM</sequence>
<dbReference type="AlphaFoldDB" id="A0A2P2R258"/>
<name>A0A2P2R258_RHIMU</name>